<feature type="active site" description="Nucleophile" evidence="1">
    <location>
        <position position="94"/>
    </location>
</feature>
<feature type="active site" description="Charge relay system" evidence="1">
    <location>
        <position position="192"/>
    </location>
</feature>
<evidence type="ECO:0000259" key="4">
    <source>
        <dbReference type="Pfam" id="PF00561"/>
    </source>
</evidence>
<name>A0AAU7VMV8_9FIRM</name>
<dbReference type="Gene3D" id="3.40.50.1820">
    <property type="entry name" value="alpha/beta hydrolase"/>
    <property type="match status" value="1"/>
</dbReference>
<evidence type="ECO:0000313" key="6">
    <source>
        <dbReference type="EMBL" id="XBX75491.1"/>
    </source>
</evidence>
<feature type="site" description="Important for substrate specificity" evidence="3">
    <location>
        <position position="140"/>
    </location>
</feature>
<accession>A0AAU7VMV8</accession>
<organism evidence="6">
    <name type="scientific">Proteinivorax tanatarense</name>
    <dbReference type="NCBI Taxonomy" id="1260629"/>
    <lineage>
        <taxon>Bacteria</taxon>
        <taxon>Bacillati</taxon>
        <taxon>Bacillota</taxon>
        <taxon>Clostridia</taxon>
        <taxon>Eubacteriales</taxon>
        <taxon>Proteinivoracaceae</taxon>
        <taxon>Proteinivorax</taxon>
    </lineage>
</organism>
<feature type="domain" description="AB hydrolase-1" evidence="4">
    <location>
        <begin position="19"/>
        <end position="123"/>
    </location>
</feature>
<feature type="binding site" evidence="2">
    <location>
        <position position="26"/>
    </location>
    <ligand>
        <name>substrate</name>
    </ligand>
</feature>
<evidence type="ECO:0000256" key="2">
    <source>
        <dbReference type="PIRSR" id="PIRSR017388-2"/>
    </source>
</evidence>
<evidence type="ECO:0000256" key="1">
    <source>
        <dbReference type="PIRSR" id="PIRSR017388-1"/>
    </source>
</evidence>
<dbReference type="InterPro" id="IPR051044">
    <property type="entry name" value="MAG_DAG_Lipase"/>
</dbReference>
<proteinExistence type="predicted"/>
<keyword evidence="6" id="KW-0378">Hydrolase</keyword>
<evidence type="ECO:0000256" key="3">
    <source>
        <dbReference type="PIRSR" id="PIRSR017388-3"/>
    </source>
</evidence>
<dbReference type="InterPro" id="IPR012354">
    <property type="entry name" value="Esterase_lipase"/>
</dbReference>
<sequence length="245" mass="27537">MEKNQIQNGFKYINGNSKAVLVIHGFTGSPTEVHPLGEFLSNQGFDVYGPCLPGHGTCIQDMIKTTDEDWIKSIEKTLTEIINKYSQCYVVGFSMGGAIALHLTRKYQENINAVVSISAPIYIPKATYLATVIKHFKKSIPKPPKPDYGVPIFSYEETPVESLPYIVKVIKRVKKDVGKISIPILVAQGMKDSTVYPKSAGYIYGNVASKDKLIRYYANATHMLPVEKQYREQLFKEVSNFLNKY</sequence>
<dbReference type="GO" id="GO:0052689">
    <property type="term" value="F:carboxylic ester hydrolase activity"/>
    <property type="evidence" value="ECO:0007669"/>
    <property type="project" value="InterPro"/>
</dbReference>
<feature type="domain" description="Serine aminopeptidase S33" evidence="5">
    <location>
        <begin position="158"/>
        <end position="229"/>
    </location>
</feature>
<reference evidence="6" key="2">
    <citation type="submission" date="2024-06" db="EMBL/GenBank/DDBJ databases">
        <authorList>
            <person name="Petrova K.O."/>
            <person name="Toshchakov S.V."/>
            <person name="Boltjanskaja Y.V."/>
            <person name="Kevbrin V."/>
        </authorList>
    </citation>
    <scope>NUCLEOTIDE SEQUENCE</scope>
    <source>
        <strain evidence="6">Z-910T</strain>
    </source>
</reference>
<evidence type="ECO:0000259" key="5">
    <source>
        <dbReference type="Pfam" id="PF12146"/>
    </source>
</evidence>
<gene>
    <name evidence="6" type="ORF">PRVXT_000626</name>
</gene>
<feature type="active site" description="Charge relay system" evidence="1">
    <location>
        <position position="222"/>
    </location>
</feature>
<dbReference type="InterPro" id="IPR022742">
    <property type="entry name" value="Hydrolase_4"/>
</dbReference>
<dbReference type="SUPFAM" id="SSF53474">
    <property type="entry name" value="alpha/beta-Hydrolases"/>
    <property type="match status" value="1"/>
</dbReference>
<dbReference type="Pfam" id="PF12146">
    <property type="entry name" value="Hydrolase_4"/>
    <property type="match status" value="1"/>
</dbReference>
<dbReference type="EMBL" id="CP158367">
    <property type="protein sequence ID" value="XBX75491.1"/>
    <property type="molecule type" value="Genomic_DNA"/>
</dbReference>
<dbReference type="PIRSF" id="PIRSF017388">
    <property type="entry name" value="Esterase_lipase"/>
    <property type="match status" value="1"/>
</dbReference>
<dbReference type="PANTHER" id="PTHR11614">
    <property type="entry name" value="PHOSPHOLIPASE-RELATED"/>
    <property type="match status" value="1"/>
</dbReference>
<feature type="binding site" evidence="2">
    <location>
        <position position="95"/>
    </location>
    <ligand>
        <name>substrate</name>
    </ligand>
</feature>
<dbReference type="Pfam" id="PF00561">
    <property type="entry name" value="Abhydrolase_1"/>
    <property type="match status" value="1"/>
</dbReference>
<reference evidence="6" key="1">
    <citation type="journal article" date="2013" name="Extremophiles">
        <title>Proteinivorax tanatarense gen. nov., sp. nov., an anaerobic, haloalkaliphilic, proteolytic bacterium isolated from a decaying algal bloom, and proposal of Proteinivoraceae fam. nov.</title>
        <authorList>
            <person name="Kevbrin V."/>
            <person name="Boltyanskaya Y."/>
            <person name="Zhilina T."/>
            <person name="Kolganova T."/>
            <person name="Lavrentjeva E."/>
            <person name="Kuznetsov B."/>
        </authorList>
    </citation>
    <scope>NUCLEOTIDE SEQUENCE</scope>
    <source>
        <strain evidence="6">Z-910T</strain>
    </source>
</reference>
<dbReference type="AlphaFoldDB" id="A0AAU7VMV8"/>
<dbReference type="InterPro" id="IPR029058">
    <property type="entry name" value="AB_hydrolase_fold"/>
</dbReference>
<protein>
    <submittedName>
        <fullName evidence="6">Alpha/beta fold hydrolase</fullName>
    </submittedName>
</protein>
<dbReference type="RefSeq" id="WP_350344235.1">
    <property type="nucleotide sequence ID" value="NZ_CP158367.1"/>
</dbReference>
<dbReference type="InterPro" id="IPR000073">
    <property type="entry name" value="AB_hydrolase_1"/>
</dbReference>